<name>A0A553P2Q3_TIGCA</name>
<dbReference type="FunFam" id="3.40.20.10:FF:000044">
    <property type="entry name" value="Cofilin/actin-depolymerizing factor homolog"/>
    <property type="match status" value="1"/>
</dbReference>
<dbReference type="Gene3D" id="3.40.20.10">
    <property type="entry name" value="Severin"/>
    <property type="match status" value="1"/>
</dbReference>
<organism evidence="4 5">
    <name type="scientific">Tigriopus californicus</name>
    <name type="common">Marine copepod</name>
    <dbReference type="NCBI Taxonomy" id="6832"/>
    <lineage>
        <taxon>Eukaryota</taxon>
        <taxon>Metazoa</taxon>
        <taxon>Ecdysozoa</taxon>
        <taxon>Arthropoda</taxon>
        <taxon>Crustacea</taxon>
        <taxon>Multicrustacea</taxon>
        <taxon>Hexanauplia</taxon>
        <taxon>Copepoda</taxon>
        <taxon>Harpacticoida</taxon>
        <taxon>Harpacticidae</taxon>
        <taxon>Tigriopus</taxon>
    </lineage>
</organism>
<evidence type="ECO:0000313" key="5">
    <source>
        <dbReference type="Proteomes" id="UP000318571"/>
    </source>
</evidence>
<feature type="domain" description="ADF-H" evidence="3">
    <location>
        <begin position="4"/>
        <end position="143"/>
    </location>
</feature>
<dbReference type="SMART" id="SM00102">
    <property type="entry name" value="ADF"/>
    <property type="match status" value="1"/>
</dbReference>
<dbReference type="GO" id="GO:0015629">
    <property type="term" value="C:actin cytoskeleton"/>
    <property type="evidence" value="ECO:0007669"/>
    <property type="project" value="InterPro"/>
</dbReference>
<dbReference type="SUPFAM" id="SSF55753">
    <property type="entry name" value="Actin depolymerizing proteins"/>
    <property type="match status" value="1"/>
</dbReference>
<dbReference type="OMA" id="ITFYSWS"/>
<evidence type="ECO:0000256" key="2">
    <source>
        <dbReference type="ARBA" id="ARBA00023203"/>
    </source>
</evidence>
<gene>
    <name evidence="4" type="ORF">TCAL_00177</name>
</gene>
<keyword evidence="5" id="KW-1185">Reference proteome</keyword>
<dbReference type="CDD" id="cd11286">
    <property type="entry name" value="ADF_cofilin_like"/>
    <property type="match status" value="1"/>
</dbReference>
<dbReference type="Pfam" id="PF00241">
    <property type="entry name" value="Cofilin_ADF"/>
    <property type="match status" value="1"/>
</dbReference>
<comment type="similarity">
    <text evidence="1">Belongs to the actin-binding proteins ADF family.</text>
</comment>
<dbReference type="PRINTS" id="PR00006">
    <property type="entry name" value="COFILIN"/>
</dbReference>
<dbReference type="GO" id="GO:0003779">
    <property type="term" value="F:actin binding"/>
    <property type="evidence" value="ECO:0007669"/>
    <property type="project" value="UniProtKB-KW"/>
</dbReference>
<dbReference type="InterPro" id="IPR029006">
    <property type="entry name" value="ADF-H/Gelsolin-like_dom_sf"/>
</dbReference>
<keyword evidence="2" id="KW-0009">Actin-binding</keyword>
<dbReference type="Proteomes" id="UP000318571">
    <property type="component" value="Chromosome 7"/>
</dbReference>
<dbReference type="PROSITE" id="PS51263">
    <property type="entry name" value="ADF_H"/>
    <property type="match status" value="1"/>
</dbReference>
<protein>
    <recommendedName>
        <fullName evidence="3">ADF-H domain-containing protein</fullName>
    </recommendedName>
</protein>
<evidence type="ECO:0000259" key="3">
    <source>
        <dbReference type="PROSITE" id="PS51263"/>
    </source>
</evidence>
<proteinExistence type="inferred from homology"/>
<dbReference type="InterPro" id="IPR017904">
    <property type="entry name" value="ADF/Cofilin"/>
</dbReference>
<evidence type="ECO:0000256" key="1">
    <source>
        <dbReference type="ARBA" id="ARBA00006844"/>
    </source>
</evidence>
<reference evidence="4 5" key="1">
    <citation type="journal article" date="2018" name="Nat. Ecol. Evol.">
        <title>Genomic signatures of mitonuclear coevolution across populations of Tigriopus californicus.</title>
        <authorList>
            <person name="Barreto F.S."/>
            <person name="Watson E.T."/>
            <person name="Lima T.G."/>
            <person name="Willett C.S."/>
            <person name="Edmands S."/>
            <person name="Li W."/>
            <person name="Burton R.S."/>
        </authorList>
    </citation>
    <scope>NUCLEOTIDE SEQUENCE [LARGE SCALE GENOMIC DNA]</scope>
    <source>
        <strain evidence="4 5">San Diego</strain>
    </source>
</reference>
<dbReference type="OrthoDB" id="10249245at2759"/>
<dbReference type="AlphaFoldDB" id="A0A553P2Q3"/>
<comment type="caution">
    <text evidence="4">The sequence shown here is derived from an EMBL/GenBank/DDBJ whole genome shotgun (WGS) entry which is preliminary data.</text>
</comment>
<dbReference type="STRING" id="6832.A0A553P2Q3"/>
<evidence type="ECO:0000313" key="4">
    <source>
        <dbReference type="EMBL" id="TRY71912.1"/>
    </source>
</evidence>
<dbReference type="PANTHER" id="PTHR11913">
    <property type="entry name" value="COFILIN-RELATED"/>
    <property type="match status" value="1"/>
</dbReference>
<dbReference type="GO" id="GO:0030042">
    <property type="term" value="P:actin filament depolymerization"/>
    <property type="evidence" value="ECO:0007669"/>
    <property type="project" value="InterPro"/>
</dbReference>
<accession>A0A553P2Q3</accession>
<dbReference type="InterPro" id="IPR002108">
    <property type="entry name" value="ADF-H"/>
</dbReference>
<sequence>MASGVKVSEEVKLKFDEVKKKKTYRYVIFFIKEEKAISVEKTGGRDATYDEFLTDLMACGPEDCRYGLFDFEYAHQCEGTTEKTKKEKLLLMSWCPDTARIKKKMLYSSSFDALKKCLVGVQKYIQATDEAEASQEEIEAKLRSTDRV</sequence>
<dbReference type="EMBL" id="VCGU01000008">
    <property type="protein sequence ID" value="TRY71912.1"/>
    <property type="molecule type" value="Genomic_DNA"/>
</dbReference>